<evidence type="ECO:0000313" key="3">
    <source>
        <dbReference type="Proteomes" id="UP000824246"/>
    </source>
</evidence>
<dbReference type="GO" id="GO:0016788">
    <property type="term" value="F:hydrolase activity, acting on ester bonds"/>
    <property type="evidence" value="ECO:0007669"/>
    <property type="project" value="UniProtKB-ARBA"/>
</dbReference>
<dbReference type="InterPro" id="IPR032221">
    <property type="entry name" value="DUF5040"/>
</dbReference>
<reference evidence="2" key="2">
    <citation type="submission" date="2021-04" db="EMBL/GenBank/DDBJ databases">
        <authorList>
            <person name="Gilroy R."/>
        </authorList>
    </citation>
    <scope>NUCLEOTIDE SEQUENCE</scope>
    <source>
        <strain evidence="2">ChiHjej12B11-16260</strain>
    </source>
</reference>
<dbReference type="Gene3D" id="3.40.50.1110">
    <property type="entry name" value="SGNH hydrolase"/>
    <property type="match status" value="1"/>
</dbReference>
<dbReference type="EMBL" id="DXFB01000150">
    <property type="protein sequence ID" value="HIX45710.1"/>
    <property type="molecule type" value="Genomic_DNA"/>
</dbReference>
<feature type="chain" id="PRO_5038669568" evidence="1">
    <location>
        <begin position="24"/>
        <end position="261"/>
    </location>
</feature>
<name>A0A9D1VRK1_9BACT</name>
<protein>
    <submittedName>
        <fullName evidence="2">DUF5040 domain-containing protein</fullName>
    </submittedName>
</protein>
<keyword evidence="1" id="KW-0732">Signal</keyword>
<evidence type="ECO:0000256" key="1">
    <source>
        <dbReference type="SAM" id="SignalP"/>
    </source>
</evidence>
<dbReference type="AlphaFoldDB" id="A0A9D1VRK1"/>
<gene>
    <name evidence="2" type="ORF">H9982_05775</name>
</gene>
<accession>A0A9D1VRK1</accession>
<proteinExistence type="predicted"/>
<sequence length="261" mass="29483">MKHFSSIAALLCGALLLASPVKSQEAYTILLSGASFAEPSNTWFEMGCRALGAKAINRAIGGESIANTANRMADGTLYTPEEFEQIDAFVIMQVHEKDVFYSDSLKENYTDYRLPFDNSDYAACYDYVIKRYITECYNLRFNPESRYYGSPYGKPAVIVLCTHWNDGRPLFNTTVRKLAEKWGLPVVEFDKLIGFSQNQKHPVTGGQPSRIFTADSQVVHGKTFGWHPQHGETSYIQQRMAAIFSATMRQILLPKEFITQQ</sequence>
<evidence type="ECO:0000313" key="2">
    <source>
        <dbReference type="EMBL" id="HIX45710.1"/>
    </source>
</evidence>
<dbReference type="Pfam" id="PF16443">
    <property type="entry name" value="DUF5040"/>
    <property type="match status" value="1"/>
</dbReference>
<dbReference type="InterPro" id="IPR036514">
    <property type="entry name" value="SGNH_hydro_sf"/>
</dbReference>
<dbReference type="SUPFAM" id="SSF52266">
    <property type="entry name" value="SGNH hydrolase"/>
    <property type="match status" value="1"/>
</dbReference>
<organism evidence="2 3">
    <name type="scientific">Candidatus Barnesiella excrementipullorum</name>
    <dbReference type="NCBI Taxonomy" id="2838479"/>
    <lineage>
        <taxon>Bacteria</taxon>
        <taxon>Pseudomonadati</taxon>
        <taxon>Bacteroidota</taxon>
        <taxon>Bacteroidia</taxon>
        <taxon>Bacteroidales</taxon>
        <taxon>Barnesiellaceae</taxon>
        <taxon>Barnesiella</taxon>
    </lineage>
</organism>
<feature type="signal peptide" evidence="1">
    <location>
        <begin position="1"/>
        <end position="23"/>
    </location>
</feature>
<comment type="caution">
    <text evidence="2">The sequence shown here is derived from an EMBL/GenBank/DDBJ whole genome shotgun (WGS) entry which is preliminary data.</text>
</comment>
<reference evidence="2" key="1">
    <citation type="journal article" date="2021" name="PeerJ">
        <title>Extensive microbial diversity within the chicken gut microbiome revealed by metagenomics and culture.</title>
        <authorList>
            <person name="Gilroy R."/>
            <person name="Ravi A."/>
            <person name="Getino M."/>
            <person name="Pursley I."/>
            <person name="Horton D.L."/>
            <person name="Alikhan N.F."/>
            <person name="Baker D."/>
            <person name="Gharbi K."/>
            <person name="Hall N."/>
            <person name="Watson M."/>
            <person name="Adriaenssens E.M."/>
            <person name="Foster-Nyarko E."/>
            <person name="Jarju S."/>
            <person name="Secka A."/>
            <person name="Antonio M."/>
            <person name="Oren A."/>
            <person name="Chaudhuri R.R."/>
            <person name="La Ragione R."/>
            <person name="Hildebrand F."/>
            <person name="Pallen M.J."/>
        </authorList>
    </citation>
    <scope>NUCLEOTIDE SEQUENCE</scope>
    <source>
        <strain evidence="2">ChiHjej12B11-16260</strain>
    </source>
</reference>
<dbReference type="Proteomes" id="UP000824246">
    <property type="component" value="Unassembled WGS sequence"/>
</dbReference>